<reference evidence="3" key="1">
    <citation type="submission" date="2022-10" db="EMBL/GenBank/DDBJ databases">
        <title>Genome assembly of Pristionchus species.</title>
        <authorList>
            <person name="Yoshida K."/>
            <person name="Sommer R.J."/>
        </authorList>
    </citation>
    <scope>NUCLEOTIDE SEQUENCE [LARGE SCALE GENOMIC DNA]</scope>
    <source>
        <strain evidence="3">RS5460</strain>
    </source>
</reference>
<keyword evidence="3" id="KW-1185">Reference proteome</keyword>
<evidence type="ECO:0000313" key="3">
    <source>
        <dbReference type="Proteomes" id="UP001328107"/>
    </source>
</evidence>
<keyword evidence="1" id="KW-1133">Transmembrane helix</keyword>
<proteinExistence type="predicted"/>
<sequence length="136" mass="14880">LFMLRLEGKRAPGGGATQSLARPLVALPQLSRIQPVALGRFRSRRHLSATVDEVVAETRPREDFRAVDRVGDLLVWFFAILGVGSLWLGDVIVVEQRNLVLLQGFVHTSDHLGILKNAGILCSPLPEYSIGSGLRS</sequence>
<feature type="transmembrane region" description="Helical" evidence="1">
    <location>
        <begin position="73"/>
        <end position="94"/>
    </location>
</feature>
<dbReference type="Proteomes" id="UP001328107">
    <property type="component" value="Unassembled WGS sequence"/>
</dbReference>
<dbReference type="AlphaFoldDB" id="A0AAN4Z0G1"/>
<protein>
    <submittedName>
        <fullName evidence="2">Uncharacterized protein</fullName>
    </submittedName>
</protein>
<dbReference type="EMBL" id="BTRK01000001">
    <property type="protein sequence ID" value="GMR31139.1"/>
    <property type="molecule type" value="Genomic_DNA"/>
</dbReference>
<feature type="non-terminal residue" evidence="2">
    <location>
        <position position="1"/>
    </location>
</feature>
<feature type="non-terminal residue" evidence="2">
    <location>
        <position position="136"/>
    </location>
</feature>
<name>A0AAN4Z0G1_9BILA</name>
<keyword evidence="1" id="KW-0472">Membrane</keyword>
<comment type="caution">
    <text evidence="2">The sequence shown here is derived from an EMBL/GenBank/DDBJ whole genome shotgun (WGS) entry which is preliminary data.</text>
</comment>
<gene>
    <name evidence="2" type="ORF">PMAYCL1PPCAC_01334</name>
</gene>
<accession>A0AAN4Z0G1</accession>
<keyword evidence="1" id="KW-0812">Transmembrane</keyword>
<evidence type="ECO:0000313" key="2">
    <source>
        <dbReference type="EMBL" id="GMR31139.1"/>
    </source>
</evidence>
<evidence type="ECO:0000256" key="1">
    <source>
        <dbReference type="SAM" id="Phobius"/>
    </source>
</evidence>
<organism evidence="2 3">
    <name type="scientific">Pristionchus mayeri</name>
    <dbReference type="NCBI Taxonomy" id="1317129"/>
    <lineage>
        <taxon>Eukaryota</taxon>
        <taxon>Metazoa</taxon>
        <taxon>Ecdysozoa</taxon>
        <taxon>Nematoda</taxon>
        <taxon>Chromadorea</taxon>
        <taxon>Rhabditida</taxon>
        <taxon>Rhabditina</taxon>
        <taxon>Diplogasteromorpha</taxon>
        <taxon>Diplogasteroidea</taxon>
        <taxon>Neodiplogasteridae</taxon>
        <taxon>Pristionchus</taxon>
    </lineage>
</organism>